<keyword evidence="4 7" id="KW-0808">Transferase</keyword>
<keyword evidence="3" id="KW-1003">Cell membrane</keyword>
<evidence type="ECO:0000256" key="4">
    <source>
        <dbReference type="ARBA" id="ARBA00022679"/>
    </source>
</evidence>
<dbReference type="Gene3D" id="3.40.50.12580">
    <property type="match status" value="1"/>
</dbReference>
<keyword evidence="6" id="KW-0472">Membrane</keyword>
<keyword evidence="5" id="KW-0777">Teichoic acid biosynthesis</keyword>
<dbReference type="InterPro" id="IPR043149">
    <property type="entry name" value="TagF_N"/>
</dbReference>
<dbReference type="InterPro" id="IPR043148">
    <property type="entry name" value="TagF_C"/>
</dbReference>
<dbReference type="PANTHER" id="PTHR37316">
    <property type="entry name" value="TEICHOIC ACID GLYCEROL-PHOSPHATE PRIMASE"/>
    <property type="match status" value="1"/>
</dbReference>
<dbReference type="PATRIC" id="fig|480391.4.peg.42"/>
<dbReference type="GO" id="GO:0047355">
    <property type="term" value="F:CDP-glycerol glycerophosphotransferase activity"/>
    <property type="evidence" value="ECO:0007669"/>
    <property type="project" value="InterPro"/>
</dbReference>
<evidence type="ECO:0000313" key="8">
    <source>
        <dbReference type="Proteomes" id="UP000051249"/>
    </source>
</evidence>
<dbReference type="Gene3D" id="3.40.50.11820">
    <property type="match status" value="1"/>
</dbReference>
<dbReference type="PANTHER" id="PTHR37316:SF3">
    <property type="entry name" value="TEICHOIC ACID GLYCEROL-PHOSPHATE TRANSFERASE"/>
    <property type="match status" value="1"/>
</dbReference>
<dbReference type="Pfam" id="PF04464">
    <property type="entry name" value="Glyphos_transf"/>
    <property type="match status" value="1"/>
</dbReference>
<keyword evidence="8" id="KW-1185">Reference proteome</keyword>
<dbReference type="GO" id="GO:0005886">
    <property type="term" value="C:plasma membrane"/>
    <property type="evidence" value="ECO:0007669"/>
    <property type="project" value="UniProtKB-SubCell"/>
</dbReference>
<dbReference type="RefSeq" id="WP_057797511.1">
    <property type="nucleotide sequence ID" value="NZ_BJZZ01000001.1"/>
</dbReference>
<dbReference type="InterPro" id="IPR007554">
    <property type="entry name" value="Glycerophosphate_synth"/>
</dbReference>
<comment type="caution">
    <text evidence="7">The sequence shown here is derived from an EMBL/GenBank/DDBJ whole genome shotgun (WGS) entry which is preliminary data.</text>
</comment>
<dbReference type="SUPFAM" id="SSF53756">
    <property type="entry name" value="UDP-Glycosyltransferase/glycogen phosphorylase"/>
    <property type="match status" value="1"/>
</dbReference>
<dbReference type="Proteomes" id="UP000051249">
    <property type="component" value="Unassembled WGS sequence"/>
</dbReference>
<dbReference type="EMBL" id="JQCQ01000001">
    <property type="protein sequence ID" value="KRO26255.1"/>
    <property type="molecule type" value="Genomic_DNA"/>
</dbReference>
<organism evidence="7 8">
    <name type="scientific">Pediococcus argentinicus</name>
    <dbReference type="NCBI Taxonomy" id="480391"/>
    <lineage>
        <taxon>Bacteria</taxon>
        <taxon>Bacillati</taxon>
        <taxon>Bacillota</taxon>
        <taxon>Bacilli</taxon>
        <taxon>Lactobacillales</taxon>
        <taxon>Lactobacillaceae</taxon>
        <taxon>Pediococcus</taxon>
    </lineage>
</organism>
<comment type="subcellular location">
    <subcellularLocation>
        <location evidence="1">Cell membrane</location>
        <topology evidence="1">Peripheral membrane protein</topology>
    </subcellularLocation>
</comment>
<gene>
    <name evidence="7" type="ORF">IV88_GL000040</name>
</gene>
<sequence>MSKITQSLKLVARHGLILVNNILIHFPVQEDQTLFESFNGNGFTDNPRAIYEELINSNPNLNGKLFWGAKGSVINQLQTTYPSINFVKRWSLKWIWLSATANYWIFNSRMPTWWKKNAKTKYVQTWHGTPLKHLALDMDEVEIPGQSAKDYKTEFKSEAHRWDYLIAPNQYSKDIFESAFDYHGSFLETGYPRNDFLVQNNNQSKRTEIVKQLFGSKYDEKRFIMYAPTWREDDAISTGKYHFQMPFNINNLVEQLPEDVVLLIRPHYLIADQIDVSEFNGRVLVDAQTDINQLYEISDAMITDYSSVMFDYAILNRPILFYAYDLEHYRDQLRGFYFDYFTELPSDYVTKESELLKQINTVVENGFKIVDLQRMERFRAKFASWENGTASRQVLKRIGLGEDAK</sequence>
<comment type="similarity">
    <text evidence="2">Belongs to the CDP-glycerol glycerophosphotransferase family.</text>
</comment>
<dbReference type="OrthoDB" id="9811865at2"/>
<proteinExistence type="inferred from homology"/>
<accession>A0A0R2NKG6</accession>
<evidence type="ECO:0000256" key="3">
    <source>
        <dbReference type="ARBA" id="ARBA00022475"/>
    </source>
</evidence>
<reference evidence="7 8" key="1">
    <citation type="journal article" date="2015" name="Genome Announc.">
        <title>Expanding the biotechnology potential of lactobacilli through comparative genomics of 213 strains and associated genera.</title>
        <authorList>
            <person name="Sun Z."/>
            <person name="Harris H.M."/>
            <person name="McCann A."/>
            <person name="Guo C."/>
            <person name="Argimon S."/>
            <person name="Zhang W."/>
            <person name="Yang X."/>
            <person name="Jeffery I.B."/>
            <person name="Cooney J.C."/>
            <person name="Kagawa T.F."/>
            <person name="Liu W."/>
            <person name="Song Y."/>
            <person name="Salvetti E."/>
            <person name="Wrobel A."/>
            <person name="Rasinkangas P."/>
            <person name="Parkhill J."/>
            <person name="Rea M.C."/>
            <person name="O'Sullivan O."/>
            <person name="Ritari J."/>
            <person name="Douillard F.P."/>
            <person name="Paul Ross R."/>
            <person name="Yang R."/>
            <person name="Briner A.E."/>
            <person name="Felis G.E."/>
            <person name="de Vos W.M."/>
            <person name="Barrangou R."/>
            <person name="Klaenhammer T.R."/>
            <person name="Caufield P.W."/>
            <person name="Cui Y."/>
            <person name="Zhang H."/>
            <person name="O'Toole P.W."/>
        </authorList>
    </citation>
    <scope>NUCLEOTIDE SEQUENCE [LARGE SCALE GENOMIC DNA]</scope>
    <source>
        <strain evidence="7 8">DSM 23026</strain>
    </source>
</reference>
<protein>
    <submittedName>
        <fullName evidence="7">CDP-glycerol poly(Glycerophosphate) glycerophosphotransferase</fullName>
    </submittedName>
</protein>
<evidence type="ECO:0000256" key="6">
    <source>
        <dbReference type="ARBA" id="ARBA00023136"/>
    </source>
</evidence>
<name>A0A0R2NKG6_9LACO</name>
<evidence type="ECO:0000256" key="5">
    <source>
        <dbReference type="ARBA" id="ARBA00022944"/>
    </source>
</evidence>
<dbReference type="GO" id="GO:0019350">
    <property type="term" value="P:teichoic acid biosynthetic process"/>
    <property type="evidence" value="ECO:0007669"/>
    <property type="project" value="UniProtKB-KW"/>
</dbReference>
<dbReference type="InterPro" id="IPR051612">
    <property type="entry name" value="Teichoic_Acid_Biosynth"/>
</dbReference>
<evidence type="ECO:0000313" key="7">
    <source>
        <dbReference type="EMBL" id="KRO26255.1"/>
    </source>
</evidence>
<evidence type="ECO:0000256" key="1">
    <source>
        <dbReference type="ARBA" id="ARBA00004202"/>
    </source>
</evidence>
<dbReference type="AlphaFoldDB" id="A0A0R2NKG6"/>
<evidence type="ECO:0000256" key="2">
    <source>
        <dbReference type="ARBA" id="ARBA00010488"/>
    </source>
</evidence>